<evidence type="ECO:0000313" key="1">
    <source>
        <dbReference type="EMBL" id="GFD55817.1"/>
    </source>
</evidence>
<sequence length="59" mass="6929">EMIVVNEYWRMIDHSELRESCMNSESEPLMLKVHDILRDAQPLVRLPHPGSSLESHRSE</sequence>
<gene>
    <name evidence="1" type="ORF">Tci_927786</name>
</gene>
<comment type="caution">
    <text evidence="1">The sequence shown here is derived from an EMBL/GenBank/DDBJ whole genome shotgun (WGS) entry which is preliminary data.</text>
</comment>
<protein>
    <submittedName>
        <fullName evidence="1">Uncharacterized protein</fullName>
    </submittedName>
</protein>
<name>A0A699X7Y3_TANCI</name>
<dbReference type="EMBL" id="BKCJ011822197">
    <property type="protein sequence ID" value="GFD55817.1"/>
    <property type="molecule type" value="Genomic_DNA"/>
</dbReference>
<dbReference type="AlphaFoldDB" id="A0A699X7Y3"/>
<accession>A0A699X7Y3</accession>
<feature type="non-terminal residue" evidence="1">
    <location>
        <position position="1"/>
    </location>
</feature>
<organism evidence="1">
    <name type="scientific">Tanacetum cinerariifolium</name>
    <name type="common">Dalmatian daisy</name>
    <name type="synonym">Chrysanthemum cinerariifolium</name>
    <dbReference type="NCBI Taxonomy" id="118510"/>
    <lineage>
        <taxon>Eukaryota</taxon>
        <taxon>Viridiplantae</taxon>
        <taxon>Streptophyta</taxon>
        <taxon>Embryophyta</taxon>
        <taxon>Tracheophyta</taxon>
        <taxon>Spermatophyta</taxon>
        <taxon>Magnoliopsida</taxon>
        <taxon>eudicotyledons</taxon>
        <taxon>Gunneridae</taxon>
        <taxon>Pentapetalae</taxon>
        <taxon>asterids</taxon>
        <taxon>campanulids</taxon>
        <taxon>Asterales</taxon>
        <taxon>Asteraceae</taxon>
        <taxon>Asteroideae</taxon>
        <taxon>Anthemideae</taxon>
        <taxon>Anthemidinae</taxon>
        <taxon>Tanacetum</taxon>
    </lineage>
</organism>
<proteinExistence type="predicted"/>
<reference evidence="1" key="1">
    <citation type="journal article" date="2019" name="Sci. Rep.">
        <title>Draft genome of Tanacetum cinerariifolium, the natural source of mosquito coil.</title>
        <authorList>
            <person name="Yamashiro T."/>
            <person name="Shiraishi A."/>
            <person name="Satake H."/>
            <person name="Nakayama K."/>
        </authorList>
    </citation>
    <scope>NUCLEOTIDE SEQUENCE</scope>
</reference>